<dbReference type="InterPro" id="IPR004843">
    <property type="entry name" value="Calcineurin-like_PHP"/>
</dbReference>
<evidence type="ECO:0000313" key="5">
    <source>
        <dbReference type="EMBL" id="SFR69682.1"/>
    </source>
</evidence>
<keyword evidence="1" id="KW-0732">Signal</keyword>
<feature type="domain" description="5'-Nucleotidase C-terminal" evidence="4">
    <location>
        <begin position="318"/>
        <end position="464"/>
    </location>
</feature>
<dbReference type="GO" id="GO:0016787">
    <property type="term" value="F:hydrolase activity"/>
    <property type="evidence" value="ECO:0007669"/>
    <property type="project" value="UniProtKB-KW"/>
</dbReference>
<sequence length="508" mass="57742">MKEKKLKLFYTSDVHGFLFPTDYTRTEKQDIGLMHCGANFEKDGNTLVIDGGDMLQGSPFTFYCQKVLHSSKPIAELVNTLGYDFVTIGNHDFNYGMDYLNEYINSLKAVCVCENVKESGTGSIGHPYVVHKMKNGLRVGIIGIVTEFVAIWEKEENLKGIQITEPLDAARKALEQVRKEADITICLYHGGFERNLKTGELVSKTKENIGWKICEELDFDILLSAHQHMTIEGEIIHGTYVVQLPDKAANYLYMEVQVDEQGKRIQSEIRKAGSKCIAVVPDIVRKTEEQVQIWLDNPIGSLNKKLVPRDKLDMALYGSEIADFINQIQLYYSGAQISCTSLANEIAGFCEKVSVREVMTNYPYSNTLVVLEVSGKLLKEGLERTAEYFSVDENGICISQSFLNPKKEHYNYDYFAGIQYVIQVNRPVGQRVTEILYEGKAVEENAFYQVCMNSYRASGAGGYDGYRTCRVRKEINVEMSELIMEYLRTQREVTVNNYFLFKVDIMKL</sequence>
<reference evidence="5 6" key="1">
    <citation type="submission" date="2016-10" db="EMBL/GenBank/DDBJ databases">
        <authorList>
            <person name="de Groot N.N."/>
        </authorList>
    </citation>
    <scope>NUCLEOTIDE SEQUENCE [LARGE SCALE GENOMIC DNA]</scope>
    <source>
        <strain evidence="5 6">743A</strain>
    </source>
</reference>
<gene>
    <name evidence="5" type="ORF">SAMN05661086_01131</name>
</gene>
<evidence type="ECO:0000256" key="1">
    <source>
        <dbReference type="ARBA" id="ARBA00022729"/>
    </source>
</evidence>
<dbReference type="GO" id="GO:0000166">
    <property type="term" value="F:nucleotide binding"/>
    <property type="evidence" value="ECO:0007669"/>
    <property type="project" value="UniProtKB-KW"/>
</dbReference>
<dbReference type="InterPro" id="IPR008334">
    <property type="entry name" value="5'-Nucleotdase_C"/>
</dbReference>
<organism evidence="5 6">
    <name type="scientific">Anaeromicropila populeti</name>
    <dbReference type="NCBI Taxonomy" id="37658"/>
    <lineage>
        <taxon>Bacteria</taxon>
        <taxon>Bacillati</taxon>
        <taxon>Bacillota</taxon>
        <taxon>Clostridia</taxon>
        <taxon>Lachnospirales</taxon>
        <taxon>Lachnospiraceae</taxon>
        <taxon>Anaeromicropila</taxon>
    </lineage>
</organism>
<dbReference type="STRING" id="37658.SAMN05661086_01131"/>
<dbReference type="RefSeq" id="WP_092559717.1">
    <property type="nucleotide sequence ID" value="NZ_FOYZ01000003.1"/>
</dbReference>
<dbReference type="Proteomes" id="UP000199659">
    <property type="component" value="Unassembled WGS sequence"/>
</dbReference>
<dbReference type="SUPFAM" id="SSF56300">
    <property type="entry name" value="Metallo-dependent phosphatases"/>
    <property type="match status" value="1"/>
</dbReference>
<dbReference type="Pfam" id="PF02872">
    <property type="entry name" value="5_nucleotid_C"/>
    <property type="match status" value="1"/>
</dbReference>
<dbReference type="Gene3D" id="3.60.21.10">
    <property type="match status" value="1"/>
</dbReference>
<evidence type="ECO:0000256" key="2">
    <source>
        <dbReference type="RuleBase" id="RU362119"/>
    </source>
</evidence>
<dbReference type="Gene3D" id="3.90.780.10">
    <property type="entry name" value="5'-Nucleotidase, C-terminal domain"/>
    <property type="match status" value="1"/>
</dbReference>
<dbReference type="AlphaFoldDB" id="A0A1I6ISH5"/>
<dbReference type="SUPFAM" id="SSF55816">
    <property type="entry name" value="5'-nucleotidase (syn. UDP-sugar hydrolase), C-terminal domain"/>
    <property type="match status" value="1"/>
</dbReference>
<dbReference type="EMBL" id="FOYZ01000003">
    <property type="protein sequence ID" value="SFR69682.1"/>
    <property type="molecule type" value="Genomic_DNA"/>
</dbReference>
<evidence type="ECO:0000313" key="6">
    <source>
        <dbReference type="Proteomes" id="UP000199659"/>
    </source>
</evidence>
<keyword evidence="6" id="KW-1185">Reference proteome</keyword>
<dbReference type="PANTHER" id="PTHR11575">
    <property type="entry name" value="5'-NUCLEOTIDASE-RELATED"/>
    <property type="match status" value="1"/>
</dbReference>
<keyword evidence="2" id="KW-0378">Hydrolase</keyword>
<dbReference type="PRINTS" id="PR01607">
    <property type="entry name" value="APYRASEFAMLY"/>
</dbReference>
<dbReference type="InterPro" id="IPR006179">
    <property type="entry name" value="5_nucleotidase/apyrase"/>
</dbReference>
<dbReference type="InterPro" id="IPR029052">
    <property type="entry name" value="Metallo-depent_PP-like"/>
</dbReference>
<dbReference type="Pfam" id="PF00149">
    <property type="entry name" value="Metallophos"/>
    <property type="match status" value="1"/>
</dbReference>
<feature type="domain" description="Calcineurin-like phosphoesterase" evidence="3">
    <location>
        <begin position="9"/>
        <end position="228"/>
    </location>
</feature>
<dbReference type="PANTHER" id="PTHR11575:SF6">
    <property type="entry name" value="2',3'-CYCLIC-NUCLEOTIDE 2'-PHOSPHODIESTERASE_3'-NUCLEOTIDASE"/>
    <property type="match status" value="1"/>
</dbReference>
<dbReference type="GO" id="GO:0030288">
    <property type="term" value="C:outer membrane-bounded periplasmic space"/>
    <property type="evidence" value="ECO:0007669"/>
    <property type="project" value="TreeGrafter"/>
</dbReference>
<keyword evidence="2" id="KW-0547">Nucleotide-binding</keyword>
<comment type="similarity">
    <text evidence="2">Belongs to the 5'-nucleotidase family.</text>
</comment>
<proteinExistence type="inferred from homology"/>
<dbReference type="GO" id="GO:0009166">
    <property type="term" value="P:nucleotide catabolic process"/>
    <property type="evidence" value="ECO:0007669"/>
    <property type="project" value="InterPro"/>
</dbReference>
<name>A0A1I6ISH5_9FIRM</name>
<dbReference type="InterPro" id="IPR036907">
    <property type="entry name" value="5'-Nucleotdase_C_sf"/>
</dbReference>
<evidence type="ECO:0000259" key="4">
    <source>
        <dbReference type="Pfam" id="PF02872"/>
    </source>
</evidence>
<evidence type="ECO:0000259" key="3">
    <source>
        <dbReference type="Pfam" id="PF00149"/>
    </source>
</evidence>
<dbReference type="OrthoDB" id="9800780at2"/>
<protein>
    <submittedName>
        <fullName evidence="5">2',3'-cyclic-nucleotide 2'-phosphodiesterase / 3'-nucleotidase</fullName>
    </submittedName>
</protein>
<accession>A0A1I6ISH5</accession>